<dbReference type="EC" id="1.1.1.44" evidence="2"/>
<dbReference type="InterPro" id="IPR008927">
    <property type="entry name" value="6-PGluconate_DH-like_C_sf"/>
</dbReference>
<dbReference type="AlphaFoldDB" id="A0A855GFE8"/>
<comment type="caution">
    <text evidence="10">The sequence shown here is derived from an EMBL/GenBank/DDBJ whole genome shotgun (WGS) entry which is preliminary data.</text>
</comment>
<proteinExistence type="inferred from homology"/>
<keyword evidence="5" id="KW-0520">NAD</keyword>
<accession>A0A855GFE8</accession>
<evidence type="ECO:0000256" key="7">
    <source>
        <dbReference type="PIRSR" id="PIRSR000103-1"/>
    </source>
</evidence>
<dbReference type="PANTHER" id="PTHR43060:SF15">
    <property type="entry name" value="3-HYDROXYISOBUTYRATE DEHYDROGENASE-LIKE 1, MITOCHONDRIAL-RELATED"/>
    <property type="match status" value="1"/>
</dbReference>
<evidence type="ECO:0000256" key="5">
    <source>
        <dbReference type="ARBA" id="ARBA00023027"/>
    </source>
</evidence>
<evidence type="ECO:0000259" key="9">
    <source>
        <dbReference type="Pfam" id="PF14833"/>
    </source>
</evidence>
<evidence type="ECO:0000313" key="11">
    <source>
        <dbReference type="Proteomes" id="UP000233482"/>
    </source>
</evidence>
<dbReference type="PIRSF" id="PIRSF000103">
    <property type="entry name" value="HIBADH"/>
    <property type="match status" value="1"/>
</dbReference>
<dbReference type="GeneID" id="61130598"/>
<keyword evidence="4" id="KW-0560">Oxidoreductase</keyword>
<dbReference type="Pfam" id="PF14833">
    <property type="entry name" value="NAD_binding_11"/>
    <property type="match status" value="1"/>
</dbReference>
<feature type="active site" evidence="7">
    <location>
        <position position="174"/>
    </location>
</feature>
<dbReference type="Pfam" id="PF03446">
    <property type="entry name" value="NAD_binding_2"/>
    <property type="match status" value="1"/>
</dbReference>
<dbReference type="RefSeq" id="WP_050742416.1">
    <property type="nucleotide sequence ID" value="NZ_CABFNV010000003.1"/>
</dbReference>
<dbReference type="InterPro" id="IPR029154">
    <property type="entry name" value="HIBADH-like_NADP-bd"/>
</dbReference>
<comment type="similarity">
    <text evidence="1">Belongs to the HIBADH-related family.</text>
</comment>
<dbReference type="InterPro" id="IPR006115">
    <property type="entry name" value="6PGDH_NADP-bd"/>
</dbReference>
<dbReference type="SUPFAM" id="SSF48179">
    <property type="entry name" value="6-phosphogluconate dehydrogenase C-terminal domain-like"/>
    <property type="match status" value="1"/>
</dbReference>
<evidence type="ECO:0000259" key="8">
    <source>
        <dbReference type="Pfam" id="PF03446"/>
    </source>
</evidence>
<evidence type="ECO:0000313" key="10">
    <source>
        <dbReference type="EMBL" id="PKE26011.1"/>
    </source>
</evidence>
<dbReference type="GO" id="GO:0051287">
    <property type="term" value="F:NAD binding"/>
    <property type="evidence" value="ECO:0007669"/>
    <property type="project" value="InterPro"/>
</dbReference>
<protein>
    <recommendedName>
        <fullName evidence="3">6-phosphogluconate dehydrogenase, decarboxylating</fullName>
        <ecNumber evidence="2">1.1.1.44</ecNumber>
    </recommendedName>
</protein>
<feature type="domain" description="3-hydroxyisobutyrate dehydrogenase-like NAD-binding" evidence="9">
    <location>
        <begin position="168"/>
        <end position="287"/>
    </location>
</feature>
<dbReference type="PANTHER" id="PTHR43060">
    <property type="entry name" value="3-HYDROXYISOBUTYRATE DEHYDROGENASE-LIKE 1, MITOCHONDRIAL-RELATED"/>
    <property type="match status" value="1"/>
</dbReference>
<dbReference type="Proteomes" id="UP000233482">
    <property type="component" value="Unassembled WGS sequence"/>
</dbReference>
<evidence type="ECO:0000256" key="3">
    <source>
        <dbReference type="ARBA" id="ARBA00018193"/>
    </source>
</evidence>
<evidence type="ECO:0000256" key="6">
    <source>
        <dbReference type="ARBA" id="ARBA00048640"/>
    </source>
</evidence>
<gene>
    <name evidence="10" type="ORF">CW686_07370</name>
</gene>
<evidence type="ECO:0000256" key="2">
    <source>
        <dbReference type="ARBA" id="ARBA00013011"/>
    </source>
</evidence>
<dbReference type="InterPro" id="IPR015815">
    <property type="entry name" value="HIBADH-related"/>
</dbReference>
<evidence type="ECO:0000256" key="4">
    <source>
        <dbReference type="ARBA" id="ARBA00023002"/>
    </source>
</evidence>
<dbReference type="GO" id="GO:0004616">
    <property type="term" value="F:phosphogluconate dehydrogenase (decarboxylating) activity"/>
    <property type="evidence" value="ECO:0007669"/>
    <property type="project" value="UniProtKB-EC"/>
</dbReference>
<sequence length="292" mass="31981">MTREVFKMKIGFIGTGVMGKNMAEHIGDKLYIYNRTKEKARSLIEQGHIWCDTPAEVAAQSDIIFTMLGYPADVETIYLAPDGLINNGKQGQIFIDCTTSSPELAQKINQEANKKGIYVLDAPVSGGDIGAKNGTLSVMVGGDEAIFDRVKPLIDKFSSAVTYFGDAGSGQHTKMANQIAIATNMIGMAESLYYAHRAGLDVEKVLETISKGAAGSWSLSHLAPRILKEDYAPGFYTHHFLKDMSIALEETKKMGIELPGLELSCKLYSSLSDELKETTGTHVIYQYYTQAR</sequence>
<reference evidence="10 11" key="1">
    <citation type="submission" date="2017-12" db="EMBL/GenBank/DDBJ databases">
        <title>Genomics of Macrococcus caseolyticus.</title>
        <authorList>
            <person name="MacFadyen A.C."/>
            <person name="Paterson G.K."/>
        </authorList>
    </citation>
    <scope>NUCLEOTIDE SEQUENCE [LARGE SCALE GENOMIC DNA]</scope>
    <source>
        <strain evidence="10 11">5788_EF188</strain>
    </source>
</reference>
<dbReference type="InterPro" id="IPR036291">
    <property type="entry name" value="NAD(P)-bd_dom_sf"/>
</dbReference>
<dbReference type="SUPFAM" id="SSF51735">
    <property type="entry name" value="NAD(P)-binding Rossmann-fold domains"/>
    <property type="match status" value="1"/>
</dbReference>
<dbReference type="EMBL" id="PIXC01000014">
    <property type="protein sequence ID" value="PKE26011.1"/>
    <property type="molecule type" value="Genomic_DNA"/>
</dbReference>
<dbReference type="GO" id="GO:0050661">
    <property type="term" value="F:NADP binding"/>
    <property type="evidence" value="ECO:0007669"/>
    <property type="project" value="InterPro"/>
</dbReference>
<name>A0A855GFE8_9STAP</name>
<feature type="domain" description="6-phosphogluconate dehydrogenase NADP-binding" evidence="8">
    <location>
        <begin position="9"/>
        <end position="165"/>
    </location>
</feature>
<dbReference type="InterPro" id="IPR013328">
    <property type="entry name" value="6PGD_dom2"/>
</dbReference>
<comment type="catalytic activity">
    <reaction evidence="6">
        <text>6-phospho-D-gluconate + NADP(+) = D-ribulose 5-phosphate + CO2 + NADPH</text>
        <dbReference type="Rhea" id="RHEA:10116"/>
        <dbReference type="ChEBI" id="CHEBI:16526"/>
        <dbReference type="ChEBI" id="CHEBI:57783"/>
        <dbReference type="ChEBI" id="CHEBI:58121"/>
        <dbReference type="ChEBI" id="CHEBI:58349"/>
        <dbReference type="ChEBI" id="CHEBI:58759"/>
        <dbReference type="EC" id="1.1.1.44"/>
    </reaction>
</comment>
<dbReference type="Gene3D" id="1.10.1040.10">
    <property type="entry name" value="N-(1-d-carboxylethyl)-l-norvaline Dehydrogenase, domain 2"/>
    <property type="match status" value="1"/>
</dbReference>
<evidence type="ECO:0000256" key="1">
    <source>
        <dbReference type="ARBA" id="ARBA00009080"/>
    </source>
</evidence>
<dbReference type="Gene3D" id="3.40.50.720">
    <property type="entry name" value="NAD(P)-binding Rossmann-like Domain"/>
    <property type="match status" value="1"/>
</dbReference>
<organism evidence="10 11">
    <name type="scientific">Macrococcoides caseolyticum</name>
    <dbReference type="NCBI Taxonomy" id="69966"/>
    <lineage>
        <taxon>Bacteria</taxon>
        <taxon>Bacillati</taxon>
        <taxon>Bacillota</taxon>
        <taxon>Bacilli</taxon>
        <taxon>Bacillales</taxon>
        <taxon>Staphylococcaceae</taxon>
        <taxon>Macrococcoides</taxon>
    </lineage>
</organism>